<evidence type="ECO:0000313" key="4">
    <source>
        <dbReference type="EMBL" id="EMZ22004.1"/>
    </source>
</evidence>
<dbReference type="STRING" id="1235802.C823_04091"/>
<evidence type="ECO:0000256" key="2">
    <source>
        <dbReference type="SAM" id="MobiDB-lite"/>
    </source>
</evidence>
<feature type="region of interest" description="Disordered" evidence="2">
    <location>
        <begin position="29"/>
        <end position="54"/>
    </location>
</feature>
<name>N2AC66_9FIRM</name>
<dbReference type="OrthoDB" id="1956031at2"/>
<dbReference type="InterPro" id="IPR009739">
    <property type="entry name" value="LprI-like_N"/>
</dbReference>
<dbReference type="Proteomes" id="UP000012589">
    <property type="component" value="Unassembled WGS sequence"/>
</dbReference>
<dbReference type="HOGENOM" id="CLU_841680_0_0_9"/>
<feature type="compositionally biased region" description="Polar residues" evidence="2">
    <location>
        <begin position="33"/>
        <end position="45"/>
    </location>
</feature>
<accession>N2AC66</accession>
<keyword evidence="1" id="KW-0175">Coiled coil</keyword>
<dbReference type="Pfam" id="PF07007">
    <property type="entry name" value="LprI"/>
    <property type="match status" value="1"/>
</dbReference>
<feature type="domain" description="Lysozyme inhibitor LprI-like N-terminal" evidence="3">
    <location>
        <begin position="104"/>
        <end position="194"/>
    </location>
</feature>
<dbReference type="AlphaFoldDB" id="N2AC66"/>
<dbReference type="Gene3D" id="1.20.1270.180">
    <property type="match status" value="1"/>
</dbReference>
<evidence type="ECO:0000256" key="1">
    <source>
        <dbReference type="SAM" id="Coils"/>
    </source>
</evidence>
<organism evidence="4 5">
    <name type="scientific">Eubacterium plexicaudatum ASF492</name>
    <dbReference type="NCBI Taxonomy" id="1235802"/>
    <lineage>
        <taxon>Bacteria</taxon>
        <taxon>Bacillati</taxon>
        <taxon>Bacillota</taxon>
        <taxon>Clostridia</taxon>
        <taxon>Eubacteriales</taxon>
        <taxon>Eubacteriaceae</taxon>
        <taxon>Eubacterium</taxon>
    </lineage>
</organism>
<dbReference type="EMBL" id="AQFT01000124">
    <property type="protein sequence ID" value="EMZ22004.1"/>
    <property type="molecule type" value="Genomic_DNA"/>
</dbReference>
<dbReference type="PATRIC" id="fig|1235802.3.peg.4340"/>
<dbReference type="eggNOG" id="COG3755">
    <property type="taxonomic scope" value="Bacteria"/>
</dbReference>
<sequence length="311" mass="34883">MKKRLYMMTLILMAGLCIGCGKERKESKDLNIESRSSQVEEQSGPESRENNDIELNDKSNVDFTYDYSGDIKADVDDVVSGSASLQKELENIEKIIEKYTLLAEAAQTQGEMNISSEWFFVIWDTELNNLWGRFGNCADQQTKEKMLKEQRNWIAMKEEVTLLNLGSVEENGSIYPALQNSFLEKITKNRAYVLANELAKIKGESFVMPEKSAKYGLFVDNQGTGNVYSSLITRQGWEGNDEAIISIYRQGKKEGTFVDNGNGELTFTSDDGSIKGIIKINGWDGASFKVTETSGESVFSVGEEVKFLFAF</sequence>
<comment type="caution">
    <text evidence="4">The sequence shown here is derived from an EMBL/GenBank/DDBJ whole genome shotgun (WGS) entry which is preliminary data.</text>
</comment>
<evidence type="ECO:0000313" key="5">
    <source>
        <dbReference type="Proteomes" id="UP000012589"/>
    </source>
</evidence>
<protein>
    <recommendedName>
        <fullName evidence="3">Lysozyme inhibitor LprI-like N-terminal domain-containing protein</fullName>
    </recommendedName>
</protein>
<feature type="coiled-coil region" evidence="1">
    <location>
        <begin position="82"/>
        <end position="109"/>
    </location>
</feature>
<evidence type="ECO:0000259" key="3">
    <source>
        <dbReference type="Pfam" id="PF07007"/>
    </source>
</evidence>
<proteinExistence type="predicted"/>
<reference evidence="4 5" key="1">
    <citation type="journal article" date="2014" name="Genome Announc.">
        <title>Draft genome sequences of the altered schaedler flora, a defined bacterial community from gnotobiotic mice.</title>
        <authorList>
            <person name="Wannemuehler M.J."/>
            <person name="Overstreet A.M."/>
            <person name="Ward D.V."/>
            <person name="Phillips G.J."/>
        </authorList>
    </citation>
    <scope>NUCLEOTIDE SEQUENCE [LARGE SCALE GENOMIC DNA]</scope>
    <source>
        <strain evidence="4 5">ASF492</strain>
    </source>
</reference>
<gene>
    <name evidence="4" type="ORF">C823_04091</name>
</gene>
<keyword evidence="5" id="KW-1185">Reference proteome</keyword>